<sequence length="68" mass="7530">MEYAKPDAVCLVYKLKVSHGTEHDEKIGFFMLFQLAVKGSPIKIQSSRGCSFRLAAFTVNLHGKGKAE</sequence>
<protein>
    <submittedName>
        <fullName evidence="1">Uncharacterized protein</fullName>
    </submittedName>
</protein>
<comment type="caution">
    <text evidence="1">The sequence shown here is derived from an EMBL/GenBank/DDBJ whole genome shotgun (WGS) entry which is preliminary data.</text>
</comment>
<proteinExistence type="predicted"/>
<evidence type="ECO:0000313" key="2">
    <source>
        <dbReference type="Proteomes" id="UP000241771"/>
    </source>
</evidence>
<keyword evidence="2" id="KW-1185">Reference proteome</keyword>
<reference evidence="1 2" key="1">
    <citation type="submission" date="2018-01" db="EMBL/GenBank/DDBJ databases">
        <title>Whole genome sequencing of Histamine producing bacteria.</title>
        <authorList>
            <person name="Butler K."/>
        </authorList>
    </citation>
    <scope>NUCLEOTIDE SEQUENCE [LARGE SCALE GENOMIC DNA]</scope>
    <source>
        <strain evidence="1 2">DSM 100436</strain>
    </source>
</reference>
<dbReference type="AlphaFoldDB" id="A0A2T3NXC3"/>
<organism evidence="1 2">
    <name type="scientific">Photobacterium sanctipauli</name>
    <dbReference type="NCBI Taxonomy" id="1342794"/>
    <lineage>
        <taxon>Bacteria</taxon>
        <taxon>Pseudomonadati</taxon>
        <taxon>Pseudomonadota</taxon>
        <taxon>Gammaproteobacteria</taxon>
        <taxon>Vibrionales</taxon>
        <taxon>Vibrionaceae</taxon>
        <taxon>Photobacterium</taxon>
    </lineage>
</organism>
<accession>A0A2T3NXC3</accession>
<dbReference type="EMBL" id="PYMA01000003">
    <property type="protein sequence ID" value="PSW20848.1"/>
    <property type="molecule type" value="Genomic_DNA"/>
</dbReference>
<evidence type="ECO:0000313" key="1">
    <source>
        <dbReference type="EMBL" id="PSW20848.1"/>
    </source>
</evidence>
<dbReference type="Proteomes" id="UP000241771">
    <property type="component" value="Unassembled WGS sequence"/>
</dbReference>
<gene>
    <name evidence="1" type="ORF">C9I98_08410</name>
</gene>
<name>A0A2T3NXC3_9GAMM</name>